<gene>
    <name evidence="1" type="ORF">DTL42_23055</name>
</gene>
<dbReference type="SUPFAM" id="SSF52266">
    <property type="entry name" value="SGNH hydrolase"/>
    <property type="match status" value="1"/>
</dbReference>
<dbReference type="EMBL" id="QPEX01000045">
    <property type="protein sequence ID" value="RCS41438.1"/>
    <property type="molecule type" value="Genomic_DNA"/>
</dbReference>
<dbReference type="AlphaFoldDB" id="A0A368KKZ2"/>
<proteinExistence type="predicted"/>
<comment type="caution">
    <text evidence="1">The sequence shown here is derived from an EMBL/GenBank/DDBJ whole genome shotgun (WGS) entry which is preliminary data.</text>
</comment>
<sequence>MKPHRLIVLGASNVAKSLEVLLNVAPRMMPKPLEVYAAIGRGRSYGVASKFLFRGLPGILESELWPVLKKGNNEAETSCVITDVGNDLLYDQSVDQIIDWVEQCIIRLRQTEGRIAITGIPLSCVRSLAPYKFKAFRTMMFPRSRLQLQTVQERAEALDVRLQQLANDDDITFIPQKPEWYGFDPIHWKQAKRPEVWHTILSTLGHATFDYSRVHSSFFHSMKHWRTRPASRTLFGFQQTQTQPSIHRGEHLTVALY</sequence>
<accession>A0A368KKZ2</accession>
<name>A0A368KKZ2_9BACT</name>
<reference evidence="1 2" key="1">
    <citation type="submission" date="2018-07" db="EMBL/GenBank/DDBJ databases">
        <title>Comparative genomes isolates from brazilian mangrove.</title>
        <authorList>
            <person name="De Araujo J.E."/>
            <person name="Taketani R.G."/>
            <person name="Silva M.C.P."/>
            <person name="Lourenco M.V."/>
            <person name="Oliveira V.M."/>
            <person name="Andreote F.D."/>
        </authorList>
    </citation>
    <scope>NUCLEOTIDE SEQUENCE [LARGE SCALE GENOMIC DNA]</scope>
    <source>
        <strain evidence="1 2">HEX PRIS-MGV</strain>
    </source>
</reference>
<protein>
    <recommendedName>
        <fullName evidence="3">SGNH/GDSL hydrolase family protein</fullName>
    </recommendedName>
</protein>
<dbReference type="Proteomes" id="UP000253562">
    <property type="component" value="Unassembled WGS sequence"/>
</dbReference>
<organism evidence="1 2">
    <name type="scientific">Bremerella cremea</name>
    <dbReference type="NCBI Taxonomy" id="1031537"/>
    <lineage>
        <taxon>Bacteria</taxon>
        <taxon>Pseudomonadati</taxon>
        <taxon>Planctomycetota</taxon>
        <taxon>Planctomycetia</taxon>
        <taxon>Pirellulales</taxon>
        <taxon>Pirellulaceae</taxon>
        <taxon>Bremerella</taxon>
    </lineage>
</organism>
<evidence type="ECO:0000313" key="1">
    <source>
        <dbReference type="EMBL" id="RCS41438.1"/>
    </source>
</evidence>
<dbReference type="RefSeq" id="WP_114372644.1">
    <property type="nucleotide sequence ID" value="NZ_QPEX01000045.1"/>
</dbReference>
<dbReference type="OrthoDB" id="5562484at2"/>
<evidence type="ECO:0008006" key="3">
    <source>
        <dbReference type="Google" id="ProtNLM"/>
    </source>
</evidence>
<evidence type="ECO:0000313" key="2">
    <source>
        <dbReference type="Proteomes" id="UP000253562"/>
    </source>
</evidence>